<dbReference type="PROSITE" id="PS50061">
    <property type="entry name" value="ETS_DOMAIN_3"/>
    <property type="match status" value="1"/>
</dbReference>
<dbReference type="InterPro" id="IPR013761">
    <property type="entry name" value="SAM/pointed_sf"/>
</dbReference>
<comment type="subcellular location">
    <subcellularLocation>
        <location evidence="3">Nucleus</location>
    </subcellularLocation>
</comment>
<dbReference type="Pfam" id="PF00178">
    <property type="entry name" value="Ets"/>
    <property type="match status" value="1"/>
</dbReference>
<dbReference type="FunFam" id="1.10.10.10:FF:000097">
    <property type="entry name" value="Protein c-ets-1 isoform 1"/>
    <property type="match status" value="1"/>
</dbReference>
<dbReference type="EMBL" id="HQ291271">
    <property type="protein sequence ID" value="ADZ61655.1"/>
    <property type="molecule type" value="mRNA"/>
</dbReference>
<dbReference type="PROSITE" id="PS00345">
    <property type="entry name" value="ETS_DOMAIN_1"/>
    <property type="match status" value="1"/>
</dbReference>
<dbReference type="PANTHER" id="PTHR11849">
    <property type="entry name" value="ETS"/>
    <property type="match status" value="1"/>
</dbReference>
<keyword evidence="2 3" id="KW-0238">DNA-binding</keyword>
<reference evidence="6" key="1">
    <citation type="journal article" date="2011" name="Dev. Biol.">
        <title>Ventralization of an indirect developing hemichordate by NiCl suggests a conserved mechanism of dorso-ventral (D/V) patterning in Ambulacraria (hemichordates and echinoderms).</title>
        <authorList>
            <person name="Rottinger E."/>
            <person name="Martindale M.Q."/>
        </authorList>
    </citation>
    <scope>NUCLEOTIDE SEQUENCE</scope>
</reference>
<dbReference type="GO" id="GO:0043565">
    <property type="term" value="F:sequence-specific DNA binding"/>
    <property type="evidence" value="ECO:0007669"/>
    <property type="project" value="InterPro"/>
</dbReference>
<feature type="domain" description="PNT" evidence="5">
    <location>
        <begin position="89"/>
        <end position="174"/>
    </location>
</feature>
<accession>F2X0X7</accession>
<dbReference type="SMART" id="SM00413">
    <property type="entry name" value="ETS"/>
    <property type="match status" value="1"/>
</dbReference>
<dbReference type="GO" id="GO:0000981">
    <property type="term" value="F:DNA-binding transcription factor activity, RNA polymerase II-specific"/>
    <property type="evidence" value="ECO:0007669"/>
    <property type="project" value="TreeGrafter"/>
</dbReference>
<organism evidence="6">
    <name type="scientific">Ptychodera flava</name>
    <name type="common">Acorn worm</name>
    <dbReference type="NCBI Taxonomy" id="63121"/>
    <lineage>
        <taxon>Eukaryota</taxon>
        <taxon>Metazoa</taxon>
        <taxon>Hemichordata</taxon>
        <taxon>Enteropneusta</taxon>
        <taxon>Ptychoderidae</taxon>
        <taxon>Ptychodera</taxon>
    </lineage>
</organism>
<dbReference type="PANTHER" id="PTHR11849:SF289">
    <property type="entry name" value="ETS-LIKE PROTEIN POINTED"/>
    <property type="match status" value="1"/>
</dbReference>
<dbReference type="Pfam" id="PF02198">
    <property type="entry name" value="SAM_PNT"/>
    <property type="match status" value="1"/>
</dbReference>
<feature type="domain" description="ETS" evidence="4">
    <location>
        <begin position="396"/>
        <end position="476"/>
    </location>
</feature>
<dbReference type="GO" id="GO:0030154">
    <property type="term" value="P:cell differentiation"/>
    <property type="evidence" value="ECO:0007669"/>
    <property type="project" value="TreeGrafter"/>
</dbReference>
<evidence type="ECO:0000256" key="1">
    <source>
        <dbReference type="ARBA" id="ARBA00005562"/>
    </source>
</evidence>
<dbReference type="InterPro" id="IPR036388">
    <property type="entry name" value="WH-like_DNA-bd_sf"/>
</dbReference>
<evidence type="ECO:0000256" key="2">
    <source>
        <dbReference type="ARBA" id="ARBA00023125"/>
    </source>
</evidence>
<dbReference type="InterPro" id="IPR036390">
    <property type="entry name" value="WH_DNA-bd_sf"/>
</dbReference>
<dbReference type="AlphaFoldDB" id="F2X0X7"/>
<dbReference type="PRINTS" id="PR00454">
    <property type="entry name" value="ETSDOMAIN"/>
</dbReference>
<dbReference type="FunFam" id="1.10.150.50:FF:000014">
    <property type="entry name" value="Protein c-ets-1 isoform 1"/>
    <property type="match status" value="1"/>
</dbReference>
<evidence type="ECO:0000256" key="3">
    <source>
        <dbReference type="RuleBase" id="RU004019"/>
    </source>
</evidence>
<dbReference type="GO" id="GO:0005634">
    <property type="term" value="C:nucleus"/>
    <property type="evidence" value="ECO:0007669"/>
    <property type="project" value="UniProtKB-SubCell"/>
</dbReference>
<protein>
    <submittedName>
        <fullName evidence="6">Ets1/2 transcription factor</fullName>
    </submittedName>
</protein>
<dbReference type="SUPFAM" id="SSF46785">
    <property type="entry name" value="Winged helix' DNA-binding domain"/>
    <property type="match status" value="1"/>
</dbReference>
<dbReference type="Gene3D" id="1.10.150.50">
    <property type="entry name" value="Transcription Factor, Ets-1"/>
    <property type="match status" value="1"/>
</dbReference>
<evidence type="ECO:0000259" key="4">
    <source>
        <dbReference type="PROSITE" id="PS50061"/>
    </source>
</evidence>
<keyword evidence="3" id="KW-0539">Nucleus</keyword>
<dbReference type="Gene3D" id="1.10.10.10">
    <property type="entry name" value="Winged helix-like DNA-binding domain superfamily/Winged helix DNA-binding domain"/>
    <property type="match status" value="1"/>
</dbReference>
<sequence length="504" mass="56484">MYSVKVENVSFDNSGPCKIAKVYAGELAAEVERLNSMLGDSDSYTYRETPQQVVPTGLELPDELQIADMHTQVPPTPRTKALVNACVTESFKSFHKERESLGIPQDPRSWDESHVIQWLLWAIRDFCLEGVIVAGFAMKGHELCSMPKEEFLSRAPPFAGDILWEHLDMLQKESDRITQALSLATTTATCTTTTTNVPLEHVPASFYESTCMPDFDDFLSKGYGNNPEQPKAIPVSTASSSYSETIYPSISESLQTLNDINAEELLNIKQEDTSSDYYSQEPSPCSSYSDNQTLDFYGPMINDHQPQPNITFQGKSLNTTNFGRLDVSLDGSFNSSYQQVPLSKALNDKSDLGSSFNSSISMSRCDSPASTSSQEIPSNPVIQAAVLAGYSGSGPIQLWQFLLELLTDKACQHLISWTGDGWEFKLSDPDEVARRWGKRKNKPKMNYEKLSRGLRYYYDKNIIHKTSGKRYVYRFVCDLQSLLGYTPEEIHQMVGVRPLDKDDE</sequence>
<proteinExistence type="evidence at transcript level"/>
<evidence type="ECO:0000259" key="5">
    <source>
        <dbReference type="PROSITE" id="PS51433"/>
    </source>
</evidence>
<dbReference type="SUPFAM" id="SSF47769">
    <property type="entry name" value="SAM/Pointed domain"/>
    <property type="match status" value="1"/>
</dbReference>
<dbReference type="InterPro" id="IPR003118">
    <property type="entry name" value="Pointed_dom"/>
</dbReference>
<dbReference type="PROSITE" id="PS51433">
    <property type="entry name" value="PNT"/>
    <property type="match status" value="1"/>
</dbReference>
<evidence type="ECO:0000313" key="6">
    <source>
        <dbReference type="EMBL" id="ADZ61655.1"/>
    </source>
</evidence>
<comment type="similarity">
    <text evidence="1 3">Belongs to the ETS family.</text>
</comment>
<dbReference type="InterPro" id="IPR046328">
    <property type="entry name" value="ETS_fam"/>
</dbReference>
<dbReference type="PROSITE" id="PS00346">
    <property type="entry name" value="ETS_DOMAIN_2"/>
    <property type="match status" value="1"/>
</dbReference>
<gene>
    <name evidence="6" type="primary">ets1/2</name>
</gene>
<dbReference type="InterPro" id="IPR000418">
    <property type="entry name" value="Ets_dom"/>
</dbReference>
<dbReference type="SMART" id="SM00251">
    <property type="entry name" value="SAM_PNT"/>
    <property type="match status" value="1"/>
</dbReference>
<name>F2X0X7_PTYFL</name>